<dbReference type="InterPro" id="IPR027417">
    <property type="entry name" value="P-loop_NTPase"/>
</dbReference>
<dbReference type="Proteomes" id="UP000239197">
    <property type="component" value="Chromosome"/>
</dbReference>
<name>A0A2L1UNK3_9GAMM</name>
<dbReference type="GO" id="GO:0015697">
    <property type="term" value="P:quaternary ammonium group transport"/>
    <property type="evidence" value="ECO:0007669"/>
    <property type="project" value="UniProtKB-ARBA"/>
</dbReference>
<evidence type="ECO:0000256" key="4">
    <source>
        <dbReference type="ARBA" id="ARBA00022840"/>
    </source>
</evidence>
<keyword evidence="4 8" id="KW-0067">ATP-binding</keyword>
<reference evidence="9" key="1">
    <citation type="submission" date="2017-01" db="EMBL/GenBank/DDBJ databases">
        <title>Genome sequence of Rouxiella sp. ERMR1:05.</title>
        <authorList>
            <person name="Kumar R."/>
            <person name="Singh D."/>
            <person name="Kumar S."/>
        </authorList>
    </citation>
    <scope>NUCLEOTIDE SEQUENCE [LARGE SCALE GENOMIC DNA]</scope>
    <source>
        <strain evidence="9">ERMR1:05</strain>
    </source>
</reference>
<feature type="domain" description="ABC transporter" evidence="7">
    <location>
        <begin position="4"/>
        <end position="238"/>
    </location>
</feature>
<evidence type="ECO:0000256" key="1">
    <source>
        <dbReference type="ARBA" id="ARBA00022448"/>
    </source>
</evidence>
<dbReference type="RefSeq" id="WP_104922041.1">
    <property type="nucleotide sequence ID" value="NZ_CP019062.1"/>
</dbReference>
<gene>
    <name evidence="8" type="ORF">BV494_06045</name>
</gene>
<dbReference type="AlphaFoldDB" id="A0A2L1UNK3"/>
<sequence length="353" mass="38802">MSAIQISHLSKSFATQPVLNDVSLHILPGEFVAVLGPSGCGKTTLLRTVAGFETVNSGTITVGDRLFSSPDVHVQPEKRELGIVFQNYALWPHMSVEENVAYSLKVVGMDRNERRVRTQEALALVGLRDFATRRPSDLSGGQRQRVALARCLVTRPGVVLLDEPLANLDVHLRAAMEEEFSRFHKQSGATLLYITHDQQEAMSLADRVVVMNEGRVMQFATPQMLYREPANEMVATFIDDGRVIPVTNIQPDGNGYAQVAIFGTRVRLRTAVSQPAVAKAQACVHAADLRFAEPGETGIPARVSRQIYRGGYCQTDITPHAAPELRLSLHSKKEVQPGDNVTFIIADGWVLPQ</sequence>
<evidence type="ECO:0000313" key="9">
    <source>
        <dbReference type="Proteomes" id="UP000239197"/>
    </source>
</evidence>
<evidence type="ECO:0000259" key="7">
    <source>
        <dbReference type="PROSITE" id="PS50893"/>
    </source>
</evidence>
<dbReference type="SMART" id="SM00382">
    <property type="entry name" value="AAA"/>
    <property type="match status" value="1"/>
</dbReference>
<dbReference type="PROSITE" id="PS00211">
    <property type="entry name" value="ABC_TRANSPORTER_1"/>
    <property type="match status" value="1"/>
</dbReference>
<evidence type="ECO:0000256" key="5">
    <source>
        <dbReference type="ARBA" id="ARBA00023004"/>
    </source>
</evidence>
<evidence type="ECO:0000256" key="2">
    <source>
        <dbReference type="ARBA" id="ARBA00022496"/>
    </source>
</evidence>
<evidence type="ECO:0000313" key="8">
    <source>
        <dbReference type="EMBL" id="AVF34513.1"/>
    </source>
</evidence>
<dbReference type="InterPro" id="IPR003439">
    <property type="entry name" value="ABC_transporter-like_ATP-bd"/>
</dbReference>
<dbReference type="Gene3D" id="3.40.50.300">
    <property type="entry name" value="P-loop containing nucleotide triphosphate hydrolases"/>
    <property type="match status" value="1"/>
</dbReference>
<dbReference type="EMBL" id="CP019062">
    <property type="protein sequence ID" value="AVF34513.1"/>
    <property type="molecule type" value="Genomic_DNA"/>
</dbReference>
<accession>A0A2L1UNK3</accession>
<dbReference type="GO" id="GO:0006826">
    <property type="term" value="P:iron ion transport"/>
    <property type="evidence" value="ECO:0007669"/>
    <property type="project" value="UniProtKB-KW"/>
</dbReference>
<keyword evidence="6" id="KW-0406">Ion transport</keyword>
<keyword evidence="2" id="KW-0410">Iron transport</keyword>
<dbReference type="SUPFAM" id="SSF52540">
    <property type="entry name" value="P-loop containing nucleoside triphosphate hydrolases"/>
    <property type="match status" value="1"/>
</dbReference>
<protein>
    <submittedName>
        <fullName evidence="8">Spermidine/putrescine ABC transporter ATP-binding protein</fullName>
    </submittedName>
</protein>
<keyword evidence="5" id="KW-0408">Iron</keyword>
<dbReference type="InterPro" id="IPR050093">
    <property type="entry name" value="ABC_SmlMolc_Importer"/>
</dbReference>
<dbReference type="GO" id="GO:0005524">
    <property type="term" value="F:ATP binding"/>
    <property type="evidence" value="ECO:0007669"/>
    <property type="project" value="UniProtKB-KW"/>
</dbReference>
<dbReference type="OrthoDB" id="9802264at2"/>
<dbReference type="PANTHER" id="PTHR42781:SF4">
    <property type="entry name" value="SPERMIDINE_PUTRESCINE IMPORT ATP-BINDING PROTEIN POTA"/>
    <property type="match status" value="1"/>
</dbReference>
<dbReference type="FunFam" id="3.40.50.300:FF:000425">
    <property type="entry name" value="Probable ABC transporter, ATP-binding subunit"/>
    <property type="match status" value="1"/>
</dbReference>
<dbReference type="PANTHER" id="PTHR42781">
    <property type="entry name" value="SPERMIDINE/PUTRESCINE IMPORT ATP-BINDING PROTEIN POTA"/>
    <property type="match status" value="1"/>
</dbReference>
<proteinExistence type="predicted"/>
<dbReference type="PROSITE" id="PS50893">
    <property type="entry name" value="ABC_TRANSPORTER_2"/>
    <property type="match status" value="1"/>
</dbReference>
<dbReference type="InterPro" id="IPR003593">
    <property type="entry name" value="AAA+_ATPase"/>
</dbReference>
<dbReference type="GO" id="GO:0016887">
    <property type="term" value="F:ATP hydrolysis activity"/>
    <property type="evidence" value="ECO:0007669"/>
    <property type="project" value="InterPro"/>
</dbReference>
<evidence type="ECO:0000256" key="3">
    <source>
        <dbReference type="ARBA" id="ARBA00022741"/>
    </source>
</evidence>
<dbReference type="InterPro" id="IPR017871">
    <property type="entry name" value="ABC_transporter-like_CS"/>
</dbReference>
<dbReference type="Pfam" id="PF00005">
    <property type="entry name" value="ABC_tran"/>
    <property type="match status" value="1"/>
</dbReference>
<organism evidence="8 9">
    <name type="scientific">Rahnella sikkimica</name>
    <dbReference type="NCBI Taxonomy" id="1805933"/>
    <lineage>
        <taxon>Bacteria</taxon>
        <taxon>Pseudomonadati</taxon>
        <taxon>Pseudomonadota</taxon>
        <taxon>Gammaproteobacteria</taxon>
        <taxon>Enterobacterales</taxon>
        <taxon>Yersiniaceae</taxon>
        <taxon>Rahnella</taxon>
    </lineage>
</organism>
<dbReference type="KEGG" id="rox:BV494_06045"/>
<keyword evidence="9" id="KW-1185">Reference proteome</keyword>
<evidence type="ECO:0000256" key="6">
    <source>
        <dbReference type="ARBA" id="ARBA00023065"/>
    </source>
</evidence>
<keyword evidence="1" id="KW-0813">Transport</keyword>
<keyword evidence="3" id="KW-0547">Nucleotide-binding</keyword>